<dbReference type="InterPro" id="IPR020103">
    <property type="entry name" value="PsdUridine_synth_cat_dom_sf"/>
</dbReference>
<keyword evidence="5" id="KW-1185">Reference proteome</keyword>
<proteinExistence type="inferred from homology"/>
<keyword evidence="2" id="KW-0413">Isomerase</keyword>
<dbReference type="Gene3D" id="3.30.2350.10">
    <property type="entry name" value="Pseudouridine synthase"/>
    <property type="match status" value="1"/>
</dbReference>
<comment type="caution">
    <text evidence="4">The sequence shown here is derived from an EMBL/GenBank/DDBJ whole genome shotgun (WGS) entry which is preliminary data.</text>
</comment>
<evidence type="ECO:0000256" key="1">
    <source>
        <dbReference type="ARBA" id="ARBA00010876"/>
    </source>
</evidence>
<accession>A0ABQ1JTJ6</accession>
<dbReference type="SUPFAM" id="SSF55120">
    <property type="entry name" value="Pseudouridine synthase"/>
    <property type="match status" value="1"/>
</dbReference>
<dbReference type="CDD" id="cd02869">
    <property type="entry name" value="PseudoU_synth_RluA_like"/>
    <property type="match status" value="1"/>
</dbReference>
<dbReference type="PANTHER" id="PTHR21600">
    <property type="entry name" value="MITOCHONDRIAL RNA PSEUDOURIDINE SYNTHASE"/>
    <property type="match status" value="1"/>
</dbReference>
<dbReference type="Proteomes" id="UP000628854">
    <property type="component" value="Unassembled WGS sequence"/>
</dbReference>
<protein>
    <recommendedName>
        <fullName evidence="2">Pseudouridine synthase</fullName>
        <ecNumber evidence="2">5.4.99.-</ecNumber>
    </recommendedName>
</protein>
<dbReference type="EC" id="5.4.99.-" evidence="2"/>
<name>A0ABQ1JTJ6_9PROT</name>
<dbReference type="InterPro" id="IPR006225">
    <property type="entry name" value="PsdUridine_synth_RluC/D"/>
</dbReference>
<organism evidence="4 5">
    <name type="scientific">Henriciella pelagia</name>
    <dbReference type="NCBI Taxonomy" id="1977912"/>
    <lineage>
        <taxon>Bacteria</taxon>
        <taxon>Pseudomonadati</taxon>
        <taxon>Pseudomonadota</taxon>
        <taxon>Alphaproteobacteria</taxon>
        <taxon>Hyphomonadales</taxon>
        <taxon>Hyphomonadaceae</taxon>
        <taxon>Henriciella</taxon>
    </lineage>
</organism>
<evidence type="ECO:0000313" key="4">
    <source>
        <dbReference type="EMBL" id="GGB77115.1"/>
    </source>
</evidence>
<sequence length="223" mass="24624">MRKVAPAPDYAPDPDTRIEIVHEDDELIVADKPAGLLSVPGRGESRQVSVVTLLQASYGPLRTVHRLDMDTSGLMLFARTAQAQSALSTAFSSGLVRKRYTAWVEGEPDGDRGDIHLPIGRDWEERPMRKIDTQSGKPSTTRWRKLSVRSGYTELDLEPLTGRTHQLRLHCAAMGHPILGDRLYGNPATAARLCLHASKLAFTHPVTGEPLQLRRPAMFGDAQ</sequence>
<dbReference type="PROSITE" id="PS01129">
    <property type="entry name" value="PSI_RLU"/>
    <property type="match status" value="1"/>
</dbReference>
<comment type="catalytic activity">
    <reaction evidence="2">
        <text>a uridine in RNA = a pseudouridine in RNA</text>
        <dbReference type="Rhea" id="RHEA:48348"/>
        <dbReference type="Rhea" id="RHEA-COMP:12068"/>
        <dbReference type="Rhea" id="RHEA-COMP:12069"/>
        <dbReference type="ChEBI" id="CHEBI:65314"/>
        <dbReference type="ChEBI" id="CHEBI:65315"/>
    </reaction>
</comment>
<dbReference type="RefSeq" id="WP_084391298.1">
    <property type="nucleotide sequence ID" value="NZ_BMKF01000002.1"/>
</dbReference>
<gene>
    <name evidence="4" type="primary">rluA</name>
    <name evidence="4" type="ORF">GCM10011503_27340</name>
</gene>
<dbReference type="EMBL" id="BMKF01000002">
    <property type="protein sequence ID" value="GGB77115.1"/>
    <property type="molecule type" value="Genomic_DNA"/>
</dbReference>
<dbReference type="InterPro" id="IPR050188">
    <property type="entry name" value="RluA_PseudoU_synthase"/>
</dbReference>
<evidence type="ECO:0000313" key="5">
    <source>
        <dbReference type="Proteomes" id="UP000628854"/>
    </source>
</evidence>
<dbReference type="PANTHER" id="PTHR21600:SF89">
    <property type="entry name" value="RIBOSOMAL LARGE SUBUNIT PSEUDOURIDINE SYNTHASE A"/>
    <property type="match status" value="1"/>
</dbReference>
<dbReference type="Pfam" id="PF00849">
    <property type="entry name" value="PseudoU_synth_2"/>
    <property type="match status" value="1"/>
</dbReference>
<comment type="function">
    <text evidence="2">Responsible for synthesis of pseudouridine from uracil.</text>
</comment>
<evidence type="ECO:0000259" key="3">
    <source>
        <dbReference type="Pfam" id="PF00849"/>
    </source>
</evidence>
<dbReference type="NCBIfam" id="TIGR00005">
    <property type="entry name" value="rluA_subfam"/>
    <property type="match status" value="1"/>
</dbReference>
<comment type="similarity">
    <text evidence="1 2">Belongs to the pseudouridine synthase RluA family.</text>
</comment>
<reference evidence="5" key="1">
    <citation type="journal article" date="2019" name="Int. J. Syst. Evol. Microbiol.">
        <title>The Global Catalogue of Microorganisms (GCM) 10K type strain sequencing project: providing services to taxonomists for standard genome sequencing and annotation.</title>
        <authorList>
            <consortium name="The Broad Institute Genomics Platform"/>
            <consortium name="The Broad Institute Genome Sequencing Center for Infectious Disease"/>
            <person name="Wu L."/>
            <person name="Ma J."/>
        </authorList>
    </citation>
    <scope>NUCLEOTIDE SEQUENCE [LARGE SCALE GENOMIC DNA]</scope>
    <source>
        <strain evidence="5">CGMCC 1.15928</strain>
    </source>
</reference>
<feature type="domain" description="Pseudouridine synthase RsuA/RluA-like" evidence="3">
    <location>
        <begin position="27"/>
        <end position="173"/>
    </location>
</feature>
<dbReference type="InterPro" id="IPR006145">
    <property type="entry name" value="PsdUridine_synth_RsuA/RluA"/>
</dbReference>
<dbReference type="InterPro" id="IPR006224">
    <property type="entry name" value="PsdUridine_synth_RluA-like_CS"/>
</dbReference>
<evidence type="ECO:0000256" key="2">
    <source>
        <dbReference type="RuleBase" id="RU362028"/>
    </source>
</evidence>